<dbReference type="PANTHER" id="PTHR43829:SF9">
    <property type="entry name" value="AQUAPORIN-9"/>
    <property type="match status" value="1"/>
</dbReference>
<dbReference type="PRINTS" id="PR00783">
    <property type="entry name" value="MINTRINSICP"/>
</dbReference>
<dbReference type="GO" id="GO:0015250">
    <property type="term" value="F:water channel activity"/>
    <property type="evidence" value="ECO:0007669"/>
    <property type="project" value="TreeGrafter"/>
</dbReference>
<feature type="transmembrane region" description="Helical" evidence="9">
    <location>
        <begin position="249"/>
        <end position="269"/>
    </location>
</feature>
<name>A0A8J4T7P1_9TREM</name>
<evidence type="ECO:0000256" key="5">
    <source>
        <dbReference type="ARBA" id="ARBA00022989"/>
    </source>
</evidence>
<evidence type="ECO:0000313" key="11">
    <source>
        <dbReference type="Proteomes" id="UP000748531"/>
    </source>
</evidence>
<keyword evidence="11" id="KW-1185">Reference proteome</keyword>
<dbReference type="CDD" id="cd00333">
    <property type="entry name" value="MIP"/>
    <property type="match status" value="1"/>
</dbReference>
<evidence type="ECO:0000256" key="1">
    <source>
        <dbReference type="ARBA" id="ARBA00004141"/>
    </source>
</evidence>
<feature type="compositionally biased region" description="Basic and acidic residues" evidence="8">
    <location>
        <begin position="290"/>
        <end position="312"/>
    </location>
</feature>
<keyword evidence="5 9" id="KW-1133">Transmembrane helix</keyword>
<dbReference type="EMBL" id="LUCH01002887">
    <property type="protein sequence ID" value="KAF5400828.1"/>
    <property type="molecule type" value="Genomic_DNA"/>
</dbReference>
<organism evidence="10 11">
    <name type="scientific">Paragonimus heterotremus</name>
    <dbReference type="NCBI Taxonomy" id="100268"/>
    <lineage>
        <taxon>Eukaryota</taxon>
        <taxon>Metazoa</taxon>
        <taxon>Spiralia</taxon>
        <taxon>Lophotrochozoa</taxon>
        <taxon>Platyhelminthes</taxon>
        <taxon>Trematoda</taxon>
        <taxon>Digenea</taxon>
        <taxon>Plagiorchiida</taxon>
        <taxon>Troglotremata</taxon>
        <taxon>Troglotrematidae</taxon>
        <taxon>Paragonimus</taxon>
    </lineage>
</organism>
<proteinExistence type="inferred from homology"/>
<dbReference type="InterPro" id="IPR050363">
    <property type="entry name" value="MIP/Aquaporin"/>
</dbReference>
<evidence type="ECO:0000256" key="8">
    <source>
        <dbReference type="SAM" id="MobiDB-lite"/>
    </source>
</evidence>
<dbReference type="GO" id="GO:0015254">
    <property type="term" value="F:glycerol channel activity"/>
    <property type="evidence" value="ECO:0007669"/>
    <property type="project" value="TreeGrafter"/>
</dbReference>
<evidence type="ECO:0000256" key="7">
    <source>
        <dbReference type="RuleBase" id="RU000477"/>
    </source>
</evidence>
<sequence length="312" mass="33816">MPAPNSSQYRLKLSFLADKLRLRSHPLLRACLAEFCGTAILIIFGCGVIAQVFLGNQGRDAHGGFLSVSLGWGMAVAFGVLFSGCGGHGNINPAITLAFAIVGRLPFKRVFFYTVSQLLGAFVGALAVFGVYQEKIFERATNSDNNQLLIDTTGNIFVTNPWASHLTCFSDQVLGTAILAAGALAVVDYKGWKMPSYLHPIYLGFLVFTLVGCFALNAGCALNPARDLGPRLMLLICGWGTSAFTEKNYFFWIPIVGPYIGAIIGAFLYEVTIGLHLDAVDQEPQSGSFSERHVKNQDECDQKDKTGMRLLA</sequence>
<reference evidence="10" key="1">
    <citation type="submission" date="2019-05" db="EMBL/GenBank/DDBJ databases">
        <title>Annotation for the trematode Paragonimus heterotremus.</title>
        <authorList>
            <person name="Choi Y.-J."/>
        </authorList>
    </citation>
    <scope>NUCLEOTIDE SEQUENCE</scope>
    <source>
        <strain evidence="10">LC</strain>
    </source>
</reference>
<feature type="transmembrane region" description="Helical" evidence="9">
    <location>
        <begin position="201"/>
        <end position="225"/>
    </location>
</feature>
<dbReference type="AlphaFoldDB" id="A0A8J4T7P1"/>
<feature type="transmembrane region" description="Helical" evidence="9">
    <location>
        <begin position="65"/>
        <end position="89"/>
    </location>
</feature>
<feature type="transmembrane region" description="Helical" evidence="9">
    <location>
        <begin position="110"/>
        <end position="132"/>
    </location>
</feature>
<keyword evidence="6 9" id="KW-0472">Membrane</keyword>
<dbReference type="InterPro" id="IPR000425">
    <property type="entry name" value="MIP"/>
</dbReference>
<dbReference type="Proteomes" id="UP000748531">
    <property type="component" value="Unassembled WGS sequence"/>
</dbReference>
<dbReference type="InterPro" id="IPR022357">
    <property type="entry name" value="MIP_CS"/>
</dbReference>
<evidence type="ECO:0000256" key="2">
    <source>
        <dbReference type="ARBA" id="ARBA00006175"/>
    </source>
</evidence>
<dbReference type="GO" id="GO:0005886">
    <property type="term" value="C:plasma membrane"/>
    <property type="evidence" value="ECO:0007669"/>
    <property type="project" value="TreeGrafter"/>
</dbReference>
<dbReference type="NCBIfam" id="TIGR00861">
    <property type="entry name" value="MIP"/>
    <property type="match status" value="1"/>
</dbReference>
<dbReference type="PANTHER" id="PTHR43829">
    <property type="entry name" value="AQUAPORIN OR AQUAGLYCEROPORIN RELATED"/>
    <property type="match status" value="1"/>
</dbReference>
<comment type="similarity">
    <text evidence="2 7">Belongs to the MIP/aquaporin (TC 1.A.8) family.</text>
</comment>
<keyword evidence="3 7" id="KW-0813">Transport</keyword>
<dbReference type="Pfam" id="PF00230">
    <property type="entry name" value="MIP"/>
    <property type="match status" value="1"/>
</dbReference>
<evidence type="ECO:0000313" key="10">
    <source>
        <dbReference type="EMBL" id="KAF5400828.1"/>
    </source>
</evidence>
<keyword evidence="4 7" id="KW-0812">Transmembrane</keyword>
<feature type="region of interest" description="Disordered" evidence="8">
    <location>
        <begin position="286"/>
        <end position="312"/>
    </location>
</feature>
<comment type="subcellular location">
    <subcellularLocation>
        <location evidence="1">Membrane</location>
        <topology evidence="1">Multi-pass membrane protein</topology>
    </subcellularLocation>
</comment>
<evidence type="ECO:0000256" key="3">
    <source>
        <dbReference type="ARBA" id="ARBA00022448"/>
    </source>
</evidence>
<evidence type="ECO:0000256" key="6">
    <source>
        <dbReference type="ARBA" id="ARBA00023136"/>
    </source>
</evidence>
<accession>A0A8J4T7P1</accession>
<dbReference type="PROSITE" id="PS00221">
    <property type="entry name" value="MIP"/>
    <property type="match status" value="1"/>
</dbReference>
<dbReference type="InterPro" id="IPR023271">
    <property type="entry name" value="Aquaporin-like"/>
</dbReference>
<evidence type="ECO:0000256" key="4">
    <source>
        <dbReference type="ARBA" id="ARBA00022692"/>
    </source>
</evidence>
<feature type="transmembrane region" description="Helical" evidence="9">
    <location>
        <begin position="27"/>
        <end position="53"/>
    </location>
</feature>
<gene>
    <name evidence="10" type="ORF">PHET_05326</name>
</gene>
<dbReference type="Gene3D" id="1.20.1080.10">
    <property type="entry name" value="Glycerol uptake facilitator protein"/>
    <property type="match status" value="1"/>
</dbReference>
<dbReference type="SUPFAM" id="SSF81338">
    <property type="entry name" value="Aquaporin-like"/>
    <property type="match status" value="1"/>
</dbReference>
<dbReference type="OrthoDB" id="3222at2759"/>
<protein>
    <submittedName>
        <fullName evidence="10">Aquaglyceroporin like protein other eukaryote</fullName>
    </submittedName>
</protein>
<evidence type="ECO:0000256" key="9">
    <source>
        <dbReference type="SAM" id="Phobius"/>
    </source>
</evidence>
<comment type="caution">
    <text evidence="10">The sequence shown here is derived from an EMBL/GenBank/DDBJ whole genome shotgun (WGS) entry which is preliminary data.</text>
</comment>